<feature type="domain" description="PID" evidence="2">
    <location>
        <begin position="34"/>
        <end position="172"/>
    </location>
</feature>
<proteinExistence type="predicted"/>
<dbReference type="Gene3D" id="2.30.29.30">
    <property type="entry name" value="Pleckstrin-homology domain (PH domain)/Phosphotyrosine-binding domain (PTB)"/>
    <property type="match status" value="1"/>
</dbReference>
<organism evidence="3 4">
    <name type="scientific">Bugula neritina</name>
    <name type="common">Brown bryozoan</name>
    <name type="synonym">Sertularia neritina</name>
    <dbReference type="NCBI Taxonomy" id="10212"/>
    <lineage>
        <taxon>Eukaryota</taxon>
        <taxon>Metazoa</taxon>
        <taxon>Spiralia</taxon>
        <taxon>Lophotrochozoa</taxon>
        <taxon>Bryozoa</taxon>
        <taxon>Gymnolaemata</taxon>
        <taxon>Cheilostomatida</taxon>
        <taxon>Flustrina</taxon>
        <taxon>Buguloidea</taxon>
        <taxon>Bugulidae</taxon>
        <taxon>Bugula</taxon>
    </lineage>
</organism>
<feature type="compositionally biased region" description="Basic and acidic residues" evidence="1">
    <location>
        <begin position="209"/>
        <end position="221"/>
    </location>
</feature>
<name>A0A7J7JTK4_BUGNE</name>
<evidence type="ECO:0000313" key="4">
    <source>
        <dbReference type="Proteomes" id="UP000593567"/>
    </source>
</evidence>
<dbReference type="PANTHER" id="PTHR47695">
    <property type="entry name" value="PID DOMAIN-CONTAINING PROTEIN"/>
    <property type="match status" value="1"/>
</dbReference>
<protein>
    <submittedName>
        <fullName evidence="3">Dab</fullName>
    </submittedName>
</protein>
<dbReference type="GO" id="GO:0005737">
    <property type="term" value="C:cytoplasm"/>
    <property type="evidence" value="ECO:0007669"/>
    <property type="project" value="TreeGrafter"/>
</dbReference>
<feature type="region of interest" description="Disordered" evidence="1">
    <location>
        <begin position="262"/>
        <end position="326"/>
    </location>
</feature>
<comment type="caution">
    <text evidence="3">The sequence shown here is derived from an EMBL/GenBank/DDBJ whole genome shotgun (WGS) entry which is preliminary data.</text>
</comment>
<dbReference type="OrthoDB" id="10069833at2759"/>
<dbReference type="PANTHER" id="PTHR47695:SF3">
    <property type="entry name" value="PID DOMAIN-CONTAINING PROTEIN"/>
    <property type="match status" value="1"/>
</dbReference>
<dbReference type="PROSITE" id="PS01179">
    <property type="entry name" value="PID"/>
    <property type="match status" value="1"/>
</dbReference>
<feature type="compositionally biased region" description="Polar residues" evidence="1">
    <location>
        <begin position="286"/>
        <end position="308"/>
    </location>
</feature>
<feature type="region of interest" description="Disordered" evidence="1">
    <location>
        <begin position="164"/>
        <end position="223"/>
    </location>
</feature>
<feature type="compositionally biased region" description="Low complexity" evidence="1">
    <location>
        <begin position="309"/>
        <end position="326"/>
    </location>
</feature>
<sequence>MAESESKIMTEEAVEVSKELAKSAQALPHNRFSGNGVIYKAKLFGTADVNEPKGDAVCNMAMGLLKSAVKNTGEHKQKILVKISMSGITLLDQVNQLKLYDHAVNKISYIAKDPTDNRAFGYIYTETKGKHMYFGIKTDRPAEATILALKDMFQTVSEQAKSSAGLTTLPEAASTDTNASEVQPAETPDAVKAAETTMSSTEPALGEALENKEEKSVKKDNSSSSLLDLLDDLSFVSLNTLNFNFSICKVSVRIFNPTPQPTAVAAPAGQPWPPQNAAALSWGNALPTQNDPFTTQPQQNAFSQQKSTFPQQSYSQPSNQSPFNQPFPQPAVFASQQQPQMFRPQAVSGGFSAANPQSSGLFQQPVQPQTTMTSPFGQQSTQSPAFLKDPFAAPATFQQAAQSVQPAVSVQSTNPFSPGGNQSFGVLQPQQVPHPVQTPAYGQQSNNLFSDLNPLPSNNQQVRKDQFFIDVKNPSKPKMNEMQTSQDSAASINMTLSNNQPMACSRGFDWLSQFMGPYGKSLFNMKKVFQSFGIFESFDMLASN</sequence>
<dbReference type="SUPFAM" id="SSF50729">
    <property type="entry name" value="PH domain-like"/>
    <property type="match status" value="1"/>
</dbReference>
<evidence type="ECO:0000256" key="1">
    <source>
        <dbReference type="SAM" id="MobiDB-lite"/>
    </source>
</evidence>
<dbReference type="InterPro" id="IPR006020">
    <property type="entry name" value="PTB/PI_dom"/>
</dbReference>
<keyword evidence="4" id="KW-1185">Reference proteome</keyword>
<gene>
    <name evidence="3" type="ORF">EB796_011984</name>
</gene>
<evidence type="ECO:0000313" key="3">
    <source>
        <dbReference type="EMBL" id="KAF6029712.1"/>
    </source>
</evidence>
<dbReference type="AlphaFoldDB" id="A0A7J7JTK4"/>
<accession>A0A7J7JTK4</accession>
<evidence type="ECO:0000259" key="2">
    <source>
        <dbReference type="PROSITE" id="PS01179"/>
    </source>
</evidence>
<dbReference type="Proteomes" id="UP000593567">
    <property type="component" value="Unassembled WGS sequence"/>
</dbReference>
<dbReference type="InterPro" id="IPR011993">
    <property type="entry name" value="PH-like_dom_sf"/>
</dbReference>
<dbReference type="EMBL" id="VXIV02001796">
    <property type="protein sequence ID" value="KAF6029712.1"/>
    <property type="molecule type" value="Genomic_DNA"/>
</dbReference>
<reference evidence="3" key="1">
    <citation type="submission" date="2020-06" db="EMBL/GenBank/DDBJ databases">
        <title>Draft genome of Bugula neritina, a colonial animal packing powerful symbionts and potential medicines.</title>
        <authorList>
            <person name="Rayko M."/>
        </authorList>
    </citation>
    <scope>NUCLEOTIDE SEQUENCE [LARGE SCALE GENOMIC DNA]</scope>
    <source>
        <strain evidence="3">Kwan_BN1</strain>
    </source>
</reference>
<dbReference type="Pfam" id="PF00640">
    <property type="entry name" value="PID"/>
    <property type="match status" value="1"/>
</dbReference>
<dbReference type="SMART" id="SM00462">
    <property type="entry name" value="PTB"/>
    <property type="match status" value="1"/>
</dbReference>